<dbReference type="InterPro" id="IPR012858">
    <property type="entry name" value="DC_STAMP-like"/>
</dbReference>
<gene>
    <name evidence="8" type="ORF">Z043_107018</name>
</gene>
<feature type="compositionally biased region" description="Basic and acidic residues" evidence="5">
    <location>
        <begin position="697"/>
        <end position="710"/>
    </location>
</feature>
<dbReference type="AlphaFoldDB" id="A0A0P7VER2"/>
<dbReference type="Pfam" id="PF07782">
    <property type="entry name" value="DC_STAMP"/>
    <property type="match status" value="1"/>
</dbReference>
<evidence type="ECO:0000313" key="9">
    <source>
        <dbReference type="Proteomes" id="UP000034805"/>
    </source>
</evidence>
<evidence type="ECO:0000256" key="1">
    <source>
        <dbReference type="ARBA" id="ARBA00004141"/>
    </source>
</evidence>
<dbReference type="Proteomes" id="UP000034805">
    <property type="component" value="Unassembled WGS sequence"/>
</dbReference>
<dbReference type="PANTHER" id="PTHR21041:SF6">
    <property type="entry name" value="DC-STAMP DOMAIN-CONTAINING PROTEIN 2"/>
    <property type="match status" value="1"/>
</dbReference>
<accession>A0A0P7VER2</accession>
<feature type="compositionally biased region" description="Basic and acidic residues" evidence="5">
    <location>
        <begin position="48"/>
        <end position="67"/>
    </location>
</feature>
<comment type="subcellular location">
    <subcellularLocation>
        <location evidence="1">Membrane</location>
        <topology evidence="1">Multi-pass membrane protein</topology>
    </subcellularLocation>
</comment>
<evidence type="ECO:0000256" key="4">
    <source>
        <dbReference type="ARBA" id="ARBA00023136"/>
    </source>
</evidence>
<feature type="transmembrane region" description="Helical" evidence="6">
    <location>
        <begin position="153"/>
        <end position="171"/>
    </location>
</feature>
<reference evidence="8 9" key="1">
    <citation type="submission" date="2015-08" db="EMBL/GenBank/DDBJ databases">
        <title>The genome of the Asian arowana (Scleropages formosus).</title>
        <authorList>
            <person name="Tan M.H."/>
            <person name="Gan H.M."/>
            <person name="Croft L.J."/>
            <person name="Austin C.M."/>
        </authorList>
    </citation>
    <scope>NUCLEOTIDE SEQUENCE [LARGE SCALE GENOMIC DNA]</scope>
    <source>
        <strain evidence="8">Aro1</strain>
    </source>
</reference>
<dbReference type="PANTHER" id="PTHR21041">
    <property type="entry name" value="DENDRITIC CELL-SPECIFIC TRANSMEMBRANE PROTEIN"/>
    <property type="match status" value="1"/>
</dbReference>
<keyword evidence="2 6" id="KW-0812">Transmembrane</keyword>
<dbReference type="Pfam" id="PF26039">
    <property type="entry name" value="Dcst2"/>
    <property type="match status" value="1"/>
</dbReference>
<proteinExistence type="predicted"/>
<feature type="compositionally biased region" description="Polar residues" evidence="5">
    <location>
        <begin position="732"/>
        <end position="748"/>
    </location>
</feature>
<dbReference type="InterPro" id="IPR051856">
    <property type="entry name" value="CSR-E3_Ligase_Protein"/>
</dbReference>
<evidence type="ECO:0000256" key="3">
    <source>
        <dbReference type="ARBA" id="ARBA00022989"/>
    </source>
</evidence>
<protein>
    <recommendedName>
        <fullName evidence="7">Dendritic cell-specific transmembrane protein-like domain-containing protein</fullName>
    </recommendedName>
</protein>
<evidence type="ECO:0000313" key="8">
    <source>
        <dbReference type="EMBL" id="KPP73870.1"/>
    </source>
</evidence>
<evidence type="ECO:0000259" key="7">
    <source>
        <dbReference type="Pfam" id="PF07782"/>
    </source>
</evidence>
<feature type="transmembrane region" description="Helical" evidence="6">
    <location>
        <begin position="379"/>
        <end position="401"/>
    </location>
</feature>
<dbReference type="GO" id="GO:0016020">
    <property type="term" value="C:membrane"/>
    <property type="evidence" value="ECO:0007669"/>
    <property type="project" value="UniProtKB-SubCell"/>
</dbReference>
<feature type="region of interest" description="Disordered" evidence="5">
    <location>
        <begin position="697"/>
        <end position="762"/>
    </location>
</feature>
<feature type="transmembrane region" description="Helical" evidence="6">
    <location>
        <begin position="110"/>
        <end position="132"/>
    </location>
</feature>
<keyword evidence="4 6" id="KW-0472">Membrane</keyword>
<feature type="transmembrane region" description="Helical" evidence="6">
    <location>
        <begin position="554"/>
        <end position="577"/>
    </location>
</feature>
<feature type="non-terminal residue" evidence="8">
    <location>
        <position position="818"/>
    </location>
</feature>
<feature type="compositionally biased region" description="Basic and acidic residues" evidence="5">
    <location>
        <begin position="1"/>
        <end position="10"/>
    </location>
</feature>
<name>A0A0P7VER2_SCLFO</name>
<evidence type="ECO:0000256" key="6">
    <source>
        <dbReference type="SAM" id="Phobius"/>
    </source>
</evidence>
<dbReference type="EMBL" id="JARO02001999">
    <property type="protein sequence ID" value="KPP73870.1"/>
    <property type="molecule type" value="Genomic_DNA"/>
</dbReference>
<comment type="caution">
    <text evidence="8">The sequence shown here is derived from an EMBL/GenBank/DDBJ whole genome shotgun (WGS) entry which is preliminary data.</text>
</comment>
<feature type="transmembrane region" description="Helical" evidence="6">
    <location>
        <begin position="81"/>
        <end position="104"/>
    </location>
</feature>
<feature type="domain" description="Dendritic cell-specific transmembrane protein-like" evidence="7">
    <location>
        <begin position="411"/>
        <end position="601"/>
    </location>
</feature>
<sequence>MSADNVKDVIEDPINGQEHSNAEYQRDEFKQARSDSEAPLLAIGRDTMPPRDRAADESSRGSRDSGRGRPRRRRTPPAKEAARSLGAFMFGLFLASLYGGTALFVQNYSLRFSLVTTILLAAFCAFGMGLSLRLRSTVLLMLPMLCSKSGKNFLLFLIFSLVVQGPLANTLKNFDRAAASMACGAELTMNQTQQLMNRAVAPVLSVLSKMKQITRNAYSLSGRVETFMSSLTQSVRHVARVLRNVLYFMVNIGEVCNNQLGTPYQKCSRVFTDAYNNCKELLNIFAPLCDIVDVFRPLCDLAKVLQVFCIIPSYIADQIKAKIAEPTITAFEKMREEFEFNISASVHADVQLNSSHSIQEISQQIMNEVTMEVSHVQEMLGLLSYVSLFLLLLMYLQAVLYKEKFLNQDDFDNIYITDQLVEMDLKRCRQGRIPLLPLNEKEAITYICPCSLYLTDKERQATALSGLSILRHIAVGGLVVALDLVVFWMFDIVYYLVQGDIVARAPLSVVVQVNGSGYALDIFKDLLSSFDILQKSNITVISKKCVMKPFEPDYILYMFIGLLYGLSLFIAVAGSYIMRFRRFVCASYYPEREKERICVLYNHILIQRESLRKALLKSVARRRADWEQSSPLRALTICIGSVCAVCMGPLAFQEDAEEEIDSSDDQQLDLWTAALKTMTHTGQDKCKKKLLKRRIREALRRRPDSPDDKNLQLCNRRIRQESTSSDSDTDSNISVQSSTDTSEPSMTYQEHPAWENSESSDHDPYTFLEVCRRREKEIQIEGSDSSCSLESNTSSESGHLHVVMVHSPMTQEPSAKAL</sequence>
<organism evidence="8 9">
    <name type="scientific">Scleropages formosus</name>
    <name type="common">Asian bonytongue</name>
    <name type="synonym">Osteoglossum formosum</name>
    <dbReference type="NCBI Taxonomy" id="113540"/>
    <lineage>
        <taxon>Eukaryota</taxon>
        <taxon>Metazoa</taxon>
        <taxon>Chordata</taxon>
        <taxon>Craniata</taxon>
        <taxon>Vertebrata</taxon>
        <taxon>Euteleostomi</taxon>
        <taxon>Actinopterygii</taxon>
        <taxon>Neopterygii</taxon>
        <taxon>Teleostei</taxon>
        <taxon>Osteoglossocephala</taxon>
        <taxon>Osteoglossomorpha</taxon>
        <taxon>Osteoglossiformes</taxon>
        <taxon>Osteoglossidae</taxon>
        <taxon>Scleropages</taxon>
    </lineage>
</organism>
<keyword evidence="3 6" id="KW-1133">Transmembrane helix</keyword>
<feature type="compositionally biased region" description="Basic and acidic residues" evidence="5">
    <location>
        <begin position="20"/>
        <end position="36"/>
    </location>
</feature>
<dbReference type="STRING" id="113540.ENSSFOP00015053962"/>
<evidence type="ECO:0000256" key="2">
    <source>
        <dbReference type="ARBA" id="ARBA00022692"/>
    </source>
</evidence>
<feature type="region of interest" description="Disordered" evidence="5">
    <location>
        <begin position="1"/>
        <end position="79"/>
    </location>
</feature>
<feature type="transmembrane region" description="Helical" evidence="6">
    <location>
        <begin position="473"/>
        <end position="497"/>
    </location>
</feature>
<evidence type="ECO:0000256" key="5">
    <source>
        <dbReference type="SAM" id="MobiDB-lite"/>
    </source>
</evidence>